<dbReference type="InterPro" id="IPR033443">
    <property type="entry name" value="PROP1-like_PPR_dom"/>
</dbReference>
<dbReference type="PANTHER" id="PTHR47933">
    <property type="entry name" value="PENTATRICOPEPTIDE REPEAT-CONTAINING PROTEIN 1, MITOCHONDRIAL"/>
    <property type="match status" value="1"/>
</dbReference>
<feature type="repeat" description="PPR" evidence="2">
    <location>
        <begin position="223"/>
        <end position="257"/>
    </location>
</feature>
<evidence type="ECO:0000313" key="5">
    <source>
        <dbReference type="Proteomes" id="UP001153620"/>
    </source>
</evidence>
<feature type="repeat" description="PPR" evidence="2">
    <location>
        <begin position="113"/>
        <end position="148"/>
    </location>
</feature>
<keyword evidence="5" id="KW-1185">Reference proteome</keyword>
<dbReference type="Gene3D" id="1.25.40.10">
    <property type="entry name" value="Tetratricopeptide repeat domain"/>
    <property type="match status" value="3"/>
</dbReference>
<reference evidence="4" key="1">
    <citation type="submission" date="2022-01" db="EMBL/GenBank/DDBJ databases">
        <authorList>
            <person name="King R."/>
        </authorList>
    </citation>
    <scope>NUCLEOTIDE SEQUENCE</scope>
</reference>
<dbReference type="AlphaFoldDB" id="A0A9N9RY17"/>
<feature type="repeat" description="PPR" evidence="2">
    <location>
        <begin position="149"/>
        <end position="183"/>
    </location>
</feature>
<accession>A0A9N9RY17</accession>
<feature type="repeat" description="PPR" evidence="2">
    <location>
        <begin position="258"/>
        <end position="294"/>
    </location>
</feature>
<dbReference type="Proteomes" id="UP001153620">
    <property type="component" value="Chromosome 3"/>
</dbReference>
<protein>
    <recommendedName>
        <fullName evidence="3">PROP1-like PPR domain-containing protein</fullName>
    </recommendedName>
</protein>
<dbReference type="InterPro" id="IPR011990">
    <property type="entry name" value="TPR-like_helical_dom_sf"/>
</dbReference>
<evidence type="ECO:0000313" key="4">
    <source>
        <dbReference type="EMBL" id="CAG9807430.1"/>
    </source>
</evidence>
<evidence type="ECO:0000256" key="2">
    <source>
        <dbReference type="PROSITE-ProRule" id="PRU00708"/>
    </source>
</evidence>
<feature type="domain" description="PROP1-like PPR" evidence="3">
    <location>
        <begin position="154"/>
        <end position="295"/>
    </location>
</feature>
<gene>
    <name evidence="4" type="ORF">CHIRRI_LOCUS10279</name>
</gene>
<dbReference type="PANTHER" id="PTHR47933:SF11">
    <property type="entry name" value="PENTATRICOPEPTIDE REPEAT-CONTAINING PROTEIN 2"/>
    <property type="match status" value="1"/>
</dbReference>
<dbReference type="Pfam" id="PF13812">
    <property type="entry name" value="PPR_3"/>
    <property type="match status" value="1"/>
</dbReference>
<proteinExistence type="predicted"/>
<dbReference type="Pfam" id="PF17177">
    <property type="entry name" value="PPR_long"/>
    <property type="match status" value="1"/>
</dbReference>
<organism evidence="4 5">
    <name type="scientific">Chironomus riparius</name>
    <dbReference type="NCBI Taxonomy" id="315576"/>
    <lineage>
        <taxon>Eukaryota</taxon>
        <taxon>Metazoa</taxon>
        <taxon>Ecdysozoa</taxon>
        <taxon>Arthropoda</taxon>
        <taxon>Hexapoda</taxon>
        <taxon>Insecta</taxon>
        <taxon>Pterygota</taxon>
        <taxon>Neoptera</taxon>
        <taxon>Endopterygota</taxon>
        <taxon>Diptera</taxon>
        <taxon>Nematocera</taxon>
        <taxon>Chironomoidea</taxon>
        <taxon>Chironomidae</taxon>
        <taxon>Chironominae</taxon>
        <taxon>Chironomus</taxon>
    </lineage>
</organism>
<dbReference type="PROSITE" id="PS51375">
    <property type="entry name" value="PPR"/>
    <property type="match status" value="4"/>
</dbReference>
<name>A0A9N9RY17_9DIPT</name>
<evidence type="ECO:0000256" key="1">
    <source>
        <dbReference type="ARBA" id="ARBA00022737"/>
    </source>
</evidence>
<dbReference type="OrthoDB" id="185373at2759"/>
<evidence type="ECO:0000259" key="3">
    <source>
        <dbReference type="Pfam" id="PF17177"/>
    </source>
</evidence>
<dbReference type="EMBL" id="OU895879">
    <property type="protein sequence ID" value="CAG9807430.1"/>
    <property type="molecule type" value="Genomic_DNA"/>
</dbReference>
<reference evidence="4" key="2">
    <citation type="submission" date="2022-10" db="EMBL/GenBank/DDBJ databases">
        <authorList>
            <consortium name="ENA_rothamsted_submissions"/>
            <consortium name="culmorum"/>
            <person name="King R."/>
        </authorList>
    </citation>
    <scope>NUCLEOTIDE SEQUENCE</scope>
</reference>
<dbReference type="GO" id="GO:0003729">
    <property type="term" value="F:mRNA binding"/>
    <property type="evidence" value="ECO:0007669"/>
    <property type="project" value="TreeGrafter"/>
</dbReference>
<dbReference type="InterPro" id="IPR051240">
    <property type="entry name" value="Mito_RNA-Proc/Resp"/>
</dbReference>
<dbReference type="NCBIfam" id="TIGR00756">
    <property type="entry name" value="PPR"/>
    <property type="match status" value="1"/>
</dbReference>
<keyword evidence="1" id="KW-0677">Repeat</keyword>
<sequence>MLRQCLRVVKISSVACNTSKKNVSVFIHGINSEFSIFSNSQIIQHARFSSTNNNLSDKSSNDEFRKFIASQHSDSFGSLSPNVNAADDEFVDEDDIKEENFIKNPKRKSDQKSTKVYADMIKDHLKHGRIKEAIDVLEVNIKDDGFRPMNYIFNLLIDGCAKVGYTKKAFNLFTRMRQRGLKVTGATYTSLFNSCANSPYKHEGLEKAVRLREIMAEKGYEPNSSNYHSMIKAFGRCGDMKTAFILVDEMIDKKLLVTTETFNFLLQACASDQEFGFRHALLVWHKMYQKGLKPDIYSFNLMVRCCRDTRLGDRKSTEEVIQTILLRNSENVNRIEDGDSNENLLASGESVNAIKPTNPQDTQYMPNLLALRPNLGNLIEIKEVKQPSDRFLLLGGLTGYLDLMRHFEVPPDLKTFTELMDVIPNTKEMDIRLLKIIRKAQIQCDVDFFNILIKRRALRNDYFGAREVLDDMIKRAKLEPDIVTYGVLALTCQTRDEAWELINEMRDKGIKMNLPILGGMLKQACYNKHFDYIMDILYIIKKFNIKPNDRIMDTVDRFVVSCNYLKKRDNKNIPRNFRENVKRFKQDYVVWKESVGLSQSETLTDEDKKILKEKPWKQFKEAQPVGYEDSKNEKWQRKQKLKRNIKMIKTKPILIEKEQD</sequence>
<dbReference type="InterPro" id="IPR002885">
    <property type="entry name" value="PPR_rpt"/>
</dbReference>